<feature type="domain" description="Choloylglycine hydrolase/NAAA C-terminal" evidence="3">
    <location>
        <begin position="10"/>
        <end position="116"/>
    </location>
</feature>
<dbReference type="Proteomes" id="UP000315947">
    <property type="component" value="Chromosome"/>
</dbReference>
<dbReference type="Pfam" id="PF02275">
    <property type="entry name" value="CBAH"/>
    <property type="match status" value="1"/>
</dbReference>
<reference evidence="4 5" key="1">
    <citation type="submission" date="2019-07" db="EMBL/GenBank/DDBJ databases">
        <title>Shewanella sp. YLB-06 whole genomic sequence.</title>
        <authorList>
            <person name="Yu L."/>
        </authorList>
    </citation>
    <scope>NUCLEOTIDE SEQUENCE [LARGE SCALE GENOMIC DNA]</scope>
    <source>
        <strain evidence="4 5">YLB-06</strain>
    </source>
</reference>
<dbReference type="InterPro" id="IPR029132">
    <property type="entry name" value="CBAH/NAAA_C"/>
</dbReference>
<dbReference type="InterPro" id="IPR029055">
    <property type="entry name" value="Ntn_hydrolases_N"/>
</dbReference>
<evidence type="ECO:0000259" key="3">
    <source>
        <dbReference type="Pfam" id="PF02275"/>
    </source>
</evidence>
<accession>A0ABX5X397</accession>
<evidence type="ECO:0000313" key="4">
    <source>
        <dbReference type="EMBL" id="QDO85796.1"/>
    </source>
</evidence>
<dbReference type="EMBL" id="CP041614">
    <property type="protein sequence ID" value="QDO85796.1"/>
    <property type="molecule type" value="Genomic_DNA"/>
</dbReference>
<evidence type="ECO:0000256" key="1">
    <source>
        <dbReference type="ARBA" id="ARBA00006625"/>
    </source>
</evidence>
<dbReference type="PANTHER" id="PTHR35527:SF2">
    <property type="entry name" value="HYDROLASE"/>
    <property type="match status" value="1"/>
</dbReference>
<comment type="similarity">
    <text evidence="1">Belongs to the peptidase C59 family.</text>
</comment>
<dbReference type="Gene3D" id="3.60.60.10">
    <property type="entry name" value="Penicillin V Acylase, Chain A"/>
    <property type="match status" value="1"/>
</dbReference>
<organism evidence="4 5">
    <name type="scientific">Shewanella psychropiezotolerans</name>
    <dbReference type="NCBI Taxonomy" id="2593655"/>
    <lineage>
        <taxon>Bacteria</taxon>
        <taxon>Pseudomonadati</taxon>
        <taxon>Pseudomonadota</taxon>
        <taxon>Gammaproteobacteria</taxon>
        <taxon>Alteromonadales</taxon>
        <taxon>Shewanellaceae</taxon>
        <taxon>Shewanella</taxon>
    </lineage>
</organism>
<keyword evidence="5" id="KW-1185">Reference proteome</keyword>
<name>A0ABX5X397_9GAMM</name>
<gene>
    <name evidence="4" type="ORF">FM037_24215</name>
</gene>
<evidence type="ECO:0000313" key="5">
    <source>
        <dbReference type="Proteomes" id="UP000315947"/>
    </source>
</evidence>
<sequence length="118" mass="12815">MAGIFSYGGLVHDVVNSEGMRASVLYYGPMTMGERAQGSVSQLTYGEYLATNFANVKEVLANIEQIKSTLVELPGLPISPKFHWTVTDKSGDRAIIELDPEGVKVYTGEEAQVMTNLA</sequence>
<proteinExistence type="inferred from homology"/>
<protein>
    <submittedName>
        <fullName evidence="4">Linear amide C-N hydrolase</fullName>
    </submittedName>
</protein>
<evidence type="ECO:0000256" key="2">
    <source>
        <dbReference type="ARBA" id="ARBA00022801"/>
    </source>
</evidence>
<dbReference type="SUPFAM" id="SSF56235">
    <property type="entry name" value="N-terminal nucleophile aminohydrolases (Ntn hydrolases)"/>
    <property type="match status" value="1"/>
</dbReference>
<dbReference type="InterPro" id="IPR052193">
    <property type="entry name" value="Peptidase_C59"/>
</dbReference>
<dbReference type="PANTHER" id="PTHR35527">
    <property type="entry name" value="CHOLOYLGLYCINE HYDROLASE"/>
    <property type="match status" value="1"/>
</dbReference>
<dbReference type="GO" id="GO:0016787">
    <property type="term" value="F:hydrolase activity"/>
    <property type="evidence" value="ECO:0007669"/>
    <property type="project" value="UniProtKB-KW"/>
</dbReference>
<keyword evidence="2 4" id="KW-0378">Hydrolase</keyword>